<feature type="transmembrane region" description="Helical" evidence="2">
    <location>
        <begin position="165"/>
        <end position="183"/>
    </location>
</feature>
<name>A0ABP7CQT9_9MICC</name>
<keyword evidence="2" id="KW-0812">Transmembrane</keyword>
<feature type="transmembrane region" description="Helical" evidence="2">
    <location>
        <begin position="195"/>
        <end position="217"/>
    </location>
</feature>
<feature type="transmembrane region" description="Helical" evidence="2">
    <location>
        <begin position="253"/>
        <end position="271"/>
    </location>
</feature>
<feature type="transmembrane region" description="Helical" evidence="2">
    <location>
        <begin position="489"/>
        <end position="512"/>
    </location>
</feature>
<reference evidence="4" key="1">
    <citation type="journal article" date="2019" name="Int. J. Syst. Evol. Microbiol.">
        <title>The Global Catalogue of Microorganisms (GCM) 10K type strain sequencing project: providing services to taxonomists for standard genome sequencing and annotation.</title>
        <authorList>
            <consortium name="The Broad Institute Genomics Platform"/>
            <consortium name="The Broad Institute Genome Sequencing Center for Infectious Disease"/>
            <person name="Wu L."/>
            <person name="Ma J."/>
        </authorList>
    </citation>
    <scope>NUCLEOTIDE SEQUENCE [LARGE SCALE GENOMIC DNA]</scope>
    <source>
        <strain evidence="4">JCM 30742</strain>
    </source>
</reference>
<feature type="transmembrane region" description="Helical" evidence="2">
    <location>
        <begin position="223"/>
        <end position="246"/>
    </location>
</feature>
<feature type="transmembrane region" description="Helical" evidence="2">
    <location>
        <begin position="131"/>
        <end position="153"/>
    </location>
</feature>
<keyword evidence="2" id="KW-1133">Transmembrane helix</keyword>
<dbReference type="Proteomes" id="UP001500752">
    <property type="component" value="Unassembled WGS sequence"/>
</dbReference>
<keyword evidence="4" id="KW-1185">Reference proteome</keyword>
<organism evidence="3 4">
    <name type="scientific">Arthrobacter ginkgonis</name>
    <dbReference type="NCBI Taxonomy" id="1630594"/>
    <lineage>
        <taxon>Bacteria</taxon>
        <taxon>Bacillati</taxon>
        <taxon>Actinomycetota</taxon>
        <taxon>Actinomycetes</taxon>
        <taxon>Micrococcales</taxon>
        <taxon>Micrococcaceae</taxon>
        <taxon>Arthrobacter</taxon>
    </lineage>
</organism>
<feature type="transmembrane region" description="Helical" evidence="2">
    <location>
        <begin position="60"/>
        <end position="79"/>
    </location>
</feature>
<feature type="transmembrane region" description="Helical" evidence="2">
    <location>
        <begin position="283"/>
        <end position="301"/>
    </location>
</feature>
<feature type="transmembrane region" description="Helical" evidence="2">
    <location>
        <begin position="99"/>
        <end position="119"/>
    </location>
</feature>
<feature type="transmembrane region" description="Helical" evidence="2">
    <location>
        <begin position="313"/>
        <end position="335"/>
    </location>
</feature>
<evidence type="ECO:0000313" key="4">
    <source>
        <dbReference type="Proteomes" id="UP001500752"/>
    </source>
</evidence>
<feature type="transmembrane region" description="Helical" evidence="2">
    <location>
        <begin position="341"/>
        <end position="358"/>
    </location>
</feature>
<sequence>MAGRTPPLFSIIPGDPLTNHITSTLPPEETGATPAGPPPSHLPASAARTPFRARINRADLFVDALALAVYLVTVNDLFFVGGYFFTGGTGGSRIPFTEYPILMVLGILTVVGILGSAAMRLTGTATPLITWGARTAPAALLTLMIWVYTLGMFIPGVENSADPGFGAAFTGMLAFAALAAGPRNTETDRIPTRRWAWGAGALLALLTLANVLAALGADTANTAAITVSVLSSVAHAAVVAILLYLPVPGGRQALAFTAAVLALLWIAQFTLENNFQHLGRDQPMGNYQFWLPASALAFGFVRKRTAPRAHATGAAALIGLFGAASVLQLVLVFTGVIDSTLFVWAPVLSGIAAGVFLVQRAAARRARLMPGLAVIAGLQIVLLAYAASGSILSVGGIGRSMGLALAFSILSLVAIYRLDRDASLPVLTDRLAATVPAEQVAAATGIANRQAAGVFAGLSWLTGPVGILFGMLALGRADLAESTGLHTTAIRMIAGAGVALGVASAIFAYGWLTIAASR</sequence>
<comment type="caution">
    <text evidence="3">The sequence shown here is derived from an EMBL/GenBank/DDBJ whole genome shotgun (WGS) entry which is preliminary data.</text>
</comment>
<evidence type="ECO:0000313" key="3">
    <source>
        <dbReference type="EMBL" id="GAA3692699.1"/>
    </source>
</evidence>
<feature type="transmembrane region" description="Helical" evidence="2">
    <location>
        <begin position="370"/>
        <end position="391"/>
    </location>
</feature>
<accession>A0ABP7CQT9</accession>
<feature type="transmembrane region" description="Helical" evidence="2">
    <location>
        <begin position="454"/>
        <end position="477"/>
    </location>
</feature>
<dbReference type="EMBL" id="BAABEO010000022">
    <property type="protein sequence ID" value="GAA3692699.1"/>
    <property type="molecule type" value="Genomic_DNA"/>
</dbReference>
<proteinExistence type="predicted"/>
<gene>
    <name evidence="3" type="ORF">GCM10023081_32630</name>
</gene>
<evidence type="ECO:0000256" key="2">
    <source>
        <dbReference type="SAM" id="Phobius"/>
    </source>
</evidence>
<feature type="region of interest" description="Disordered" evidence="1">
    <location>
        <begin position="1"/>
        <end position="43"/>
    </location>
</feature>
<keyword evidence="2" id="KW-0472">Membrane</keyword>
<protein>
    <submittedName>
        <fullName evidence="3">Uncharacterized protein</fullName>
    </submittedName>
</protein>
<dbReference type="RefSeq" id="WP_345152407.1">
    <property type="nucleotide sequence ID" value="NZ_BAABEO010000022.1"/>
</dbReference>
<evidence type="ECO:0000256" key="1">
    <source>
        <dbReference type="SAM" id="MobiDB-lite"/>
    </source>
</evidence>
<feature type="transmembrane region" description="Helical" evidence="2">
    <location>
        <begin position="397"/>
        <end position="416"/>
    </location>
</feature>